<keyword evidence="4" id="KW-0808">Transferase</keyword>
<dbReference type="PROSITE" id="PS50011">
    <property type="entry name" value="PROTEIN_KINASE_DOM"/>
    <property type="match status" value="1"/>
</dbReference>
<accession>A0AAV2T443</accession>
<gene>
    <name evidence="13" type="ORF">CDAUBV1_LOCUS4135</name>
</gene>
<feature type="compositionally biased region" description="Polar residues" evidence="11">
    <location>
        <begin position="480"/>
        <end position="504"/>
    </location>
</feature>
<dbReference type="AlphaFoldDB" id="A0AAV2T443"/>
<dbReference type="FunFam" id="3.30.200.20:FF:000049">
    <property type="entry name" value="cyclin-dependent kinase-like 1 isoform X1"/>
    <property type="match status" value="1"/>
</dbReference>
<feature type="region of interest" description="Disordered" evidence="11">
    <location>
        <begin position="272"/>
        <end position="378"/>
    </location>
</feature>
<dbReference type="EMBL" id="CAXLJL010000101">
    <property type="protein sequence ID" value="CAL5131616.1"/>
    <property type="molecule type" value="Genomic_DNA"/>
</dbReference>
<comment type="catalytic activity">
    <reaction evidence="8">
        <text>L-threonyl-[protein] + ATP = O-phospho-L-threonyl-[protein] + ADP + H(+)</text>
        <dbReference type="Rhea" id="RHEA:46608"/>
        <dbReference type="Rhea" id="RHEA-COMP:11060"/>
        <dbReference type="Rhea" id="RHEA-COMP:11605"/>
        <dbReference type="ChEBI" id="CHEBI:15378"/>
        <dbReference type="ChEBI" id="CHEBI:30013"/>
        <dbReference type="ChEBI" id="CHEBI:30616"/>
        <dbReference type="ChEBI" id="CHEBI:61977"/>
        <dbReference type="ChEBI" id="CHEBI:456216"/>
        <dbReference type="EC" id="2.7.11.22"/>
    </reaction>
</comment>
<dbReference type="SMART" id="SM00220">
    <property type="entry name" value="S_TKc"/>
    <property type="match status" value="1"/>
</dbReference>
<feature type="compositionally biased region" description="Low complexity" evidence="11">
    <location>
        <begin position="656"/>
        <end position="668"/>
    </location>
</feature>
<dbReference type="GO" id="GO:0004693">
    <property type="term" value="F:cyclin-dependent protein serine/threonine kinase activity"/>
    <property type="evidence" value="ECO:0007669"/>
    <property type="project" value="UniProtKB-EC"/>
</dbReference>
<evidence type="ECO:0000256" key="1">
    <source>
        <dbReference type="ARBA" id="ARBA00006485"/>
    </source>
</evidence>
<name>A0AAV2T443_CALDB</name>
<dbReference type="EC" id="2.7.11.22" evidence="2"/>
<feature type="compositionally biased region" description="Polar residues" evidence="11">
    <location>
        <begin position="329"/>
        <end position="343"/>
    </location>
</feature>
<proteinExistence type="inferred from homology"/>
<dbReference type="PANTHER" id="PTHR24056">
    <property type="entry name" value="CELL DIVISION PROTEIN KINASE"/>
    <property type="match status" value="1"/>
</dbReference>
<evidence type="ECO:0000256" key="5">
    <source>
        <dbReference type="ARBA" id="ARBA00022741"/>
    </source>
</evidence>
<sequence length="802" mass="87759">MEKYDNLGLVGEGSYGMVMKCRNRENGRIVAIKKFIDSEEDKLVKKIAVREIRMLKQLNHENLVNLLEVFRRKKRLYLVFEFVDHTVLEDLEKHPRGLDESRSKRILFQVLRGIEFCHLHNIIHRDIKPENILVSRCGVVKLCDFGFARTMAAPGEAYTDYVATRWYRAPELLVGDIKYGRAVDVWAVGCLGAEILTGDPLFPGDSDIDQLHHIVKCLGNLNEKYQTIFRHNPLFTGMRLPVVRDVIPLEKRLPKVAKLTLNFVKGGVERGDDLISSKNEADQNMVASTKERSSESATASDGITGFSSRSTTNSNENIAKDTIEHSRSKPNNLLTAIPQSPKKSATARKSHKVVSNRPFGNGDLVTTKETGTNMSLPDRMPLIAQSSTVHLCSTPGDISSSSWTKSTPKESTNQKAAPGNGVFHSFITPDSRITDNHSQGPVVYSRHTSNVLTVSDAVSLNNTPPVGSVVKNPAILVPPTDSQPLSTSDSGNAISDQPESSESTGDIRADINSVSNQSSIQQNSVMFPYLPGIGHTPVGRLPVMSRCDQRNRPESPTSETSSSVMENKTSSETKLYHNPVTTKPVDRGSLVFTPGYNKMAGSNMGIYIRDSGLKKYNPTGLYKKSGFALQFASHVGFYTNPSSNVGLTPSPERNYSSSISGKGSSDGSSAEHDYKSVVGRTSIFRPNKTFGSSSQPYFGTSNTYSNVGRSPLLTLTHQNIVRKPSVSGFSGNSGVGSLSTTKYSHYPQFISPSPLGPQVTQISNTNSVPPTGPGTISSQNSSLCLPGVRASERTWMRNLPRR</sequence>
<dbReference type="Gene3D" id="1.10.510.10">
    <property type="entry name" value="Transferase(Phosphotransferase) domain 1"/>
    <property type="match status" value="1"/>
</dbReference>
<feature type="compositionally biased region" description="Polar residues" evidence="11">
    <location>
        <begin position="295"/>
        <end position="317"/>
    </location>
</feature>
<feature type="compositionally biased region" description="Polar residues" evidence="11">
    <location>
        <begin position="398"/>
        <end position="415"/>
    </location>
</feature>
<comment type="catalytic activity">
    <reaction evidence="9">
        <text>L-seryl-[protein] + ATP = O-phospho-L-seryl-[protein] + ADP + H(+)</text>
        <dbReference type="Rhea" id="RHEA:17989"/>
        <dbReference type="Rhea" id="RHEA-COMP:9863"/>
        <dbReference type="Rhea" id="RHEA-COMP:11604"/>
        <dbReference type="ChEBI" id="CHEBI:15378"/>
        <dbReference type="ChEBI" id="CHEBI:29999"/>
        <dbReference type="ChEBI" id="CHEBI:30616"/>
        <dbReference type="ChEBI" id="CHEBI:83421"/>
        <dbReference type="ChEBI" id="CHEBI:456216"/>
        <dbReference type="EC" id="2.7.11.22"/>
    </reaction>
</comment>
<organism evidence="13 14">
    <name type="scientific">Calicophoron daubneyi</name>
    <name type="common">Rumen fluke</name>
    <name type="synonym">Paramphistomum daubneyi</name>
    <dbReference type="NCBI Taxonomy" id="300641"/>
    <lineage>
        <taxon>Eukaryota</taxon>
        <taxon>Metazoa</taxon>
        <taxon>Spiralia</taxon>
        <taxon>Lophotrochozoa</taxon>
        <taxon>Platyhelminthes</taxon>
        <taxon>Trematoda</taxon>
        <taxon>Digenea</taxon>
        <taxon>Plagiorchiida</taxon>
        <taxon>Pronocephalata</taxon>
        <taxon>Paramphistomoidea</taxon>
        <taxon>Paramphistomidae</taxon>
        <taxon>Calicophoron</taxon>
    </lineage>
</organism>
<keyword evidence="7 10" id="KW-0067">ATP-binding</keyword>
<dbReference type="InterPro" id="IPR050108">
    <property type="entry name" value="CDK"/>
</dbReference>
<comment type="similarity">
    <text evidence="1">Belongs to the protein kinase superfamily. CMGC Ser/Thr protein kinase family. CDC2/CDKX subfamily.</text>
</comment>
<feature type="compositionally biased region" description="Basic and acidic residues" evidence="11">
    <location>
        <begin position="272"/>
        <end position="281"/>
    </location>
</feature>
<evidence type="ECO:0000256" key="7">
    <source>
        <dbReference type="ARBA" id="ARBA00022840"/>
    </source>
</evidence>
<dbReference type="InterPro" id="IPR008271">
    <property type="entry name" value="Ser/Thr_kinase_AS"/>
</dbReference>
<dbReference type="InterPro" id="IPR000719">
    <property type="entry name" value="Prot_kinase_dom"/>
</dbReference>
<feature type="region of interest" description="Disordered" evidence="11">
    <location>
        <begin position="540"/>
        <end position="582"/>
    </location>
</feature>
<dbReference type="FunFam" id="1.10.510.10:FF:000624">
    <property type="entry name" value="Mitogen-activated protein kinase"/>
    <property type="match status" value="1"/>
</dbReference>
<dbReference type="Proteomes" id="UP001497525">
    <property type="component" value="Unassembled WGS sequence"/>
</dbReference>
<evidence type="ECO:0000256" key="10">
    <source>
        <dbReference type="PROSITE-ProRule" id="PRU10141"/>
    </source>
</evidence>
<comment type="caution">
    <text evidence="13">The sequence shown here is derived from an EMBL/GenBank/DDBJ whole genome shotgun (WGS) entry which is preliminary data.</text>
</comment>
<evidence type="ECO:0000256" key="3">
    <source>
        <dbReference type="ARBA" id="ARBA00022527"/>
    </source>
</evidence>
<evidence type="ECO:0000313" key="14">
    <source>
        <dbReference type="Proteomes" id="UP001497525"/>
    </source>
</evidence>
<feature type="compositionally biased region" description="Low complexity" evidence="11">
    <location>
        <begin position="554"/>
        <end position="563"/>
    </location>
</feature>
<keyword evidence="5 10" id="KW-0547">Nucleotide-binding</keyword>
<dbReference type="SUPFAM" id="SSF56112">
    <property type="entry name" value="Protein kinase-like (PK-like)"/>
    <property type="match status" value="1"/>
</dbReference>
<feature type="compositionally biased region" description="Polar residues" evidence="11">
    <location>
        <begin position="642"/>
        <end position="655"/>
    </location>
</feature>
<feature type="region of interest" description="Disordered" evidence="11">
    <location>
        <begin position="398"/>
        <end position="421"/>
    </location>
</feature>
<feature type="region of interest" description="Disordered" evidence="11">
    <location>
        <begin position="469"/>
        <end position="506"/>
    </location>
</feature>
<evidence type="ECO:0000259" key="12">
    <source>
        <dbReference type="PROSITE" id="PS50011"/>
    </source>
</evidence>
<feature type="compositionally biased region" description="Basic and acidic residues" evidence="11">
    <location>
        <begin position="318"/>
        <end position="327"/>
    </location>
</feature>
<evidence type="ECO:0000256" key="6">
    <source>
        <dbReference type="ARBA" id="ARBA00022777"/>
    </source>
</evidence>
<feature type="domain" description="Protein kinase" evidence="12">
    <location>
        <begin position="4"/>
        <end position="354"/>
    </location>
</feature>
<keyword evidence="3" id="KW-0723">Serine/threonine-protein kinase</keyword>
<keyword evidence="6" id="KW-0418">Kinase</keyword>
<evidence type="ECO:0000256" key="9">
    <source>
        <dbReference type="ARBA" id="ARBA00048367"/>
    </source>
</evidence>
<dbReference type="InterPro" id="IPR011009">
    <property type="entry name" value="Kinase-like_dom_sf"/>
</dbReference>
<dbReference type="PROSITE" id="PS00107">
    <property type="entry name" value="PROTEIN_KINASE_ATP"/>
    <property type="match status" value="1"/>
</dbReference>
<dbReference type="GO" id="GO:0005524">
    <property type="term" value="F:ATP binding"/>
    <property type="evidence" value="ECO:0007669"/>
    <property type="project" value="UniProtKB-UniRule"/>
</dbReference>
<dbReference type="GO" id="GO:0005634">
    <property type="term" value="C:nucleus"/>
    <property type="evidence" value="ECO:0007669"/>
    <property type="project" value="TreeGrafter"/>
</dbReference>
<protein>
    <recommendedName>
        <fullName evidence="2">cyclin-dependent kinase</fullName>
        <ecNumber evidence="2">2.7.11.22</ecNumber>
    </recommendedName>
</protein>
<dbReference type="PROSITE" id="PS00108">
    <property type="entry name" value="PROTEIN_KINASE_ST"/>
    <property type="match status" value="1"/>
</dbReference>
<evidence type="ECO:0000256" key="4">
    <source>
        <dbReference type="ARBA" id="ARBA00022679"/>
    </source>
</evidence>
<feature type="binding site" evidence="10">
    <location>
        <position position="34"/>
    </location>
    <ligand>
        <name>ATP</name>
        <dbReference type="ChEBI" id="CHEBI:30616"/>
    </ligand>
</feature>
<evidence type="ECO:0000256" key="11">
    <source>
        <dbReference type="SAM" id="MobiDB-lite"/>
    </source>
</evidence>
<evidence type="ECO:0000256" key="2">
    <source>
        <dbReference type="ARBA" id="ARBA00012425"/>
    </source>
</evidence>
<evidence type="ECO:0000256" key="8">
    <source>
        <dbReference type="ARBA" id="ARBA00047811"/>
    </source>
</evidence>
<feature type="compositionally biased region" description="Basic residues" evidence="11">
    <location>
        <begin position="345"/>
        <end position="354"/>
    </location>
</feature>
<dbReference type="Gene3D" id="3.30.200.20">
    <property type="entry name" value="Phosphorylase Kinase, domain 1"/>
    <property type="match status" value="1"/>
</dbReference>
<dbReference type="PANTHER" id="PTHR24056:SF400">
    <property type="entry name" value="KINASE, PUTATIVE-RELATED"/>
    <property type="match status" value="1"/>
</dbReference>
<dbReference type="Pfam" id="PF00069">
    <property type="entry name" value="Pkinase"/>
    <property type="match status" value="1"/>
</dbReference>
<dbReference type="InterPro" id="IPR017441">
    <property type="entry name" value="Protein_kinase_ATP_BS"/>
</dbReference>
<reference evidence="13" key="1">
    <citation type="submission" date="2024-06" db="EMBL/GenBank/DDBJ databases">
        <authorList>
            <person name="Liu X."/>
            <person name="Lenzi L."/>
            <person name="Haldenby T S."/>
            <person name="Uol C."/>
        </authorList>
    </citation>
    <scope>NUCLEOTIDE SEQUENCE</scope>
</reference>
<evidence type="ECO:0000313" key="13">
    <source>
        <dbReference type="EMBL" id="CAL5131616.1"/>
    </source>
</evidence>
<feature type="region of interest" description="Disordered" evidence="11">
    <location>
        <begin position="642"/>
        <end position="672"/>
    </location>
</feature>